<feature type="transmembrane region" description="Helical" evidence="8">
    <location>
        <begin position="322"/>
        <end position="341"/>
    </location>
</feature>
<gene>
    <name evidence="9" type="primary">Gr79</name>
    <name evidence="10" type="synonym">TcGr158</name>
    <name evidence="10" type="ORF">TcasGA2_TC030246</name>
</gene>
<dbReference type="GO" id="GO:0005886">
    <property type="term" value="C:plasma membrane"/>
    <property type="evidence" value="ECO:0007669"/>
    <property type="project" value="UniProtKB-SubCell"/>
</dbReference>
<evidence type="ECO:0000256" key="8">
    <source>
        <dbReference type="RuleBase" id="RU363108"/>
    </source>
</evidence>
<comment type="similarity">
    <text evidence="8">Belongs to the insect chemoreceptor superfamily. Gustatory receptor (GR) family.</text>
</comment>
<dbReference type="EMBL" id="EU170070">
    <property type="protein sequence ID" value="ABY40595.1"/>
    <property type="molecule type" value="Genomic_DNA"/>
</dbReference>
<evidence type="ECO:0000313" key="11">
    <source>
        <dbReference type="Proteomes" id="UP000007266"/>
    </source>
</evidence>
<name>B8PUM4_TRICA</name>
<evidence type="ECO:0000313" key="9">
    <source>
        <dbReference type="EMBL" id="ABY40595.1"/>
    </source>
</evidence>
<keyword evidence="7 8" id="KW-0807">Transducer</keyword>
<dbReference type="GO" id="GO:0007635">
    <property type="term" value="P:chemosensory behavior"/>
    <property type="evidence" value="ECO:0000318"/>
    <property type="project" value="GO_Central"/>
</dbReference>
<keyword evidence="11" id="KW-1185">Reference proteome</keyword>
<keyword evidence="4 8" id="KW-1133">Transmembrane helix</keyword>
<dbReference type="Pfam" id="PF08395">
    <property type="entry name" value="7tm_7"/>
    <property type="match status" value="1"/>
</dbReference>
<dbReference type="FunCoup" id="B8PUM4">
    <property type="interactions" value="37"/>
</dbReference>
<feature type="transmembrane region" description="Helical" evidence="8">
    <location>
        <begin position="241"/>
        <end position="264"/>
    </location>
</feature>
<comment type="function">
    <text evidence="8">Gustatory receptor which mediates acceptance or avoidance behavior, depending on its substrates.</text>
</comment>
<reference evidence="10 11" key="2">
    <citation type="journal article" date="2008" name="Nature">
        <title>The genome of the model beetle and pest Tribolium castaneum.</title>
        <authorList>
            <consortium name="Tribolium Genome Sequencing Consortium"/>
            <person name="Richards S."/>
            <person name="Gibbs R.A."/>
            <person name="Weinstock G.M."/>
            <person name="Brown S.J."/>
            <person name="Denell R."/>
            <person name="Beeman R.W."/>
            <person name="Gibbs R."/>
            <person name="Beeman R.W."/>
            <person name="Brown S.J."/>
            <person name="Bucher G."/>
            <person name="Friedrich M."/>
            <person name="Grimmelikhuijzen C.J."/>
            <person name="Klingler M."/>
            <person name="Lorenzen M."/>
            <person name="Richards S."/>
            <person name="Roth S."/>
            <person name="Schroder R."/>
            <person name="Tautz D."/>
            <person name="Zdobnov E.M."/>
            <person name="Muzny D."/>
            <person name="Gibbs R.A."/>
            <person name="Weinstock G.M."/>
            <person name="Attaway T."/>
            <person name="Bell S."/>
            <person name="Buhay C.J."/>
            <person name="Chandrabose M.N."/>
            <person name="Chavez D."/>
            <person name="Clerk-Blankenburg K.P."/>
            <person name="Cree A."/>
            <person name="Dao M."/>
            <person name="Davis C."/>
            <person name="Chacko J."/>
            <person name="Dinh H."/>
            <person name="Dugan-Rocha S."/>
            <person name="Fowler G."/>
            <person name="Garner T.T."/>
            <person name="Garnes J."/>
            <person name="Gnirke A."/>
            <person name="Hawes A."/>
            <person name="Hernandez J."/>
            <person name="Hines S."/>
            <person name="Holder M."/>
            <person name="Hume J."/>
            <person name="Jhangiani S.N."/>
            <person name="Joshi V."/>
            <person name="Khan Z.M."/>
            <person name="Jackson L."/>
            <person name="Kovar C."/>
            <person name="Kowis A."/>
            <person name="Lee S."/>
            <person name="Lewis L.R."/>
            <person name="Margolis J."/>
            <person name="Morgan M."/>
            <person name="Nazareth L.V."/>
            <person name="Nguyen N."/>
            <person name="Okwuonu G."/>
            <person name="Parker D."/>
            <person name="Richards S."/>
            <person name="Ruiz S.J."/>
            <person name="Santibanez J."/>
            <person name="Savard J."/>
            <person name="Scherer S.E."/>
            <person name="Schneider B."/>
            <person name="Sodergren E."/>
            <person name="Tautz D."/>
            <person name="Vattahil S."/>
            <person name="Villasana D."/>
            <person name="White C.S."/>
            <person name="Wright R."/>
            <person name="Park Y."/>
            <person name="Beeman R.W."/>
            <person name="Lord J."/>
            <person name="Oppert B."/>
            <person name="Lorenzen M."/>
            <person name="Brown S."/>
            <person name="Wang L."/>
            <person name="Savard J."/>
            <person name="Tautz D."/>
            <person name="Richards S."/>
            <person name="Weinstock G."/>
            <person name="Gibbs R.A."/>
            <person name="Liu Y."/>
            <person name="Worley K."/>
            <person name="Weinstock G."/>
            <person name="Elsik C.G."/>
            <person name="Reese J.T."/>
            <person name="Elhaik E."/>
            <person name="Landan G."/>
            <person name="Graur D."/>
            <person name="Arensburger P."/>
            <person name="Atkinson P."/>
            <person name="Beeman R.W."/>
            <person name="Beidler J."/>
            <person name="Brown S.J."/>
            <person name="Demuth J.P."/>
            <person name="Drury D.W."/>
            <person name="Du Y.Z."/>
            <person name="Fujiwara H."/>
            <person name="Lorenzen M."/>
            <person name="Maselli V."/>
            <person name="Osanai M."/>
            <person name="Park Y."/>
            <person name="Robertson H.M."/>
            <person name="Tu Z."/>
            <person name="Wang J.J."/>
            <person name="Wang S."/>
            <person name="Richards S."/>
            <person name="Song H."/>
            <person name="Zhang L."/>
            <person name="Sodergren E."/>
            <person name="Werner D."/>
            <person name="Stanke M."/>
            <person name="Morgenstern B."/>
            <person name="Solovyev V."/>
            <person name="Kosarev P."/>
            <person name="Brown G."/>
            <person name="Chen H.C."/>
            <person name="Ermolaeva O."/>
            <person name="Hlavina W."/>
            <person name="Kapustin Y."/>
            <person name="Kiryutin B."/>
            <person name="Kitts P."/>
            <person name="Maglott D."/>
            <person name="Pruitt K."/>
            <person name="Sapojnikov V."/>
            <person name="Souvorov A."/>
            <person name="Mackey A.J."/>
            <person name="Waterhouse R.M."/>
            <person name="Wyder S."/>
            <person name="Zdobnov E.M."/>
            <person name="Zdobnov E.M."/>
            <person name="Wyder S."/>
            <person name="Kriventseva E.V."/>
            <person name="Kadowaki T."/>
            <person name="Bork P."/>
            <person name="Aranda M."/>
            <person name="Bao R."/>
            <person name="Beermann A."/>
            <person name="Berns N."/>
            <person name="Bolognesi R."/>
            <person name="Bonneton F."/>
            <person name="Bopp D."/>
            <person name="Brown S.J."/>
            <person name="Bucher G."/>
            <person name="Butts T."/>
            <person name="Chaumot A."/>
            <person name="Denell R.E."/>
            <person name="Ferrier D.E."/>
            <person name="Friedrich M."/>
            <person name="Gordon C.M."/>
            <person name="Jindra M."/>
            <person name="Klingler M."/>
            <person name="Lan Q."/>
            <person name="Lattorff H.M."/>
            <person name="Laudet V."/>
            <person name="von Levetsow C."/>
            <person name="Liu Z."/>
            <person name="Lutz R."/>
            <person name="Lynch J.A."/>
            <person name="da Fonseca R.N."/>
            <person name="Posnien N."/>
            <person name="Reuter R."/>
            <person name="Roth S."/>
            <person name="Savard J."/>
            <person name="Schinko J.B."/>
            <person name="Schmitt C."/>
            <person name="Schoppmeier M."/>
            <person name="Schroder R."/>
            <person name="Shippy T.D."/>
            <person name="Simonnet F."/>
            <person name="Marques-Souza H."/>
            <person name="Tautz D."/>
            <person name="Tomoyasu Y."/>
            <person name="Trauner J."/>
            <person name="Van der Zee M."/>
            <person name="Vervoort M."/>
            <person name="Wittkopp N."/>
            <person name="Wimmer E.A."/>
            <person name="Yang X."/>
            <person name="Jones A.K."/>
            <person name="Sattelle D.B."/>
            <person name="Ebert P.R."/>
            <person name="Nelson D."/>
            <person name="Scott J.G."/>
            <person name="Beeman R.W."/>
            <person name="Muthukrishnan S."/>
            <person name="Kramer K.J."/>
            <person name="Arakane Y."/>
            <person name="Beeman R.W."/>
            <person name="Zhu Q."/>
            <person name="Hogenkamp D."/>
            <person name="Dixit R."/>
            <person name="Oppert B."/>
            <person name="Jiang H."/>
            <person name="Zou Z."/>
            <person name="Marshall J."/>
            <person name="Elpidina E."/>
            <person name="Vinokurov K."/>
            <person name="Oppert C."/>
            <person name="Zou Z."/>
            <person name="Evans J."/>
            <person name="Lu Z."/>
            <person name="Zhao P."/>
            <person name="Sumathipala N."/>
            <person name="Altincicek B."/>
            <person name="Vilcinskas A."/>
            <person name="Williams M."/>
            <person name="Hultmark D."/>
            <person name="Hetru C."/>
            <person name="Jiang H."/>
            <person name="Grimmelikhuijzen C.J."/>
            <person name="Hauser F."/>
            <person name="Cazzamali G."/>
            <person name="Williamson M."/>
            <person name="Park Y."/>
            <person name="Li B."/>
            <person name="Tanaka Y."/>
            <person name="Predel R."/>
            <person name="Neupert S."/>
            <person name="Schachtner J."/>
            <person name="Verleyen P."/>
            <person name="Raible F."/>
            <person name="Bork P."/>
            <person name="Friedrich M."/>
            <person name="Walden K.K."/>
            <person name="Robertson H.M."/>
            <person name="Angeli S."/>
            <person name="Foret S."/>
            <person name="Bucher G."/>
            <person name="Schuetz S."/>
            <person name="Maleszka R."/>
            <person name="Wimmer E.A."/>
            <person name="Beeman R.W."/>
            <person name="Lorenzen M."/>
            <person name="Tomoyasu Y."/>
            <person name="Miller S.C."/>
            <person name="Grossmann D."/>
            <person name="Bucher G."/>
        </authorList>
    </citation>
    <scope>NUCLEOTIDE SEQUENCE [LARGE SCALE GENOMIC DNA]</scope>
    <source>
        <strain evidence="10 11">Georgia GA2</strain>
    </source>
</reference>
<dbReference type="AlphaFoldDB" id="B8PUM4"/>
<keyword evidence="6 8" id="KW-0675">Receptor</keyword>
<protein>
    <recommendedName>
        <fullName evidence="8">Gustatory receptor</fullName>
    </recommendedName>
</protein>
<dbReference type="PANTHER" id="PTHR21143:SF104">
    <property type="entry name" value="GUSTATORY RECEPTOR 8A-RELATED"/>
    <property type="match status" value="1"/>
</dbReference>
<reference evidence="9" key="1">
    <citation type="submission" date="2007-09" db="EMBL/GenBank/DDBJ databases">
        <title>Characterization of Tribolium castaneum chemoreceptors.</title>
        <authorList>
            <person name="Abdel-latief M."/>
        </authorList>
    </citation>
    <scope>NUCLEOTIDE SEQUENCE</scope>
    <source>
        <tissue evidence="9">Gustatory organ</tissue>
    </source>
</reference>
<reference evidence="10 11" key="3">
    <citation type="journal article" date="2010" name="Nucleic Acids Res.">
        <title>BeetleBase in 2010: revisions to provide comprehensive genomic information for Tribolium castaneum.</title>
        <authorList>
            <person name="Kim H.S."/>
            <person name="Murphy T."/>
            <person name="Xia J."/>
            <person name="Caragea D."/>
            <person name="Park Y."/>
            <person name="Beeman R.W."/>
            <person name="Lorenzen M.D."/>
            <person name="Butcher S."/>
            <person name="Manak J.R."/>
            <person name="Brown S.J."/>
        </authorList>
    </citation>
    <scope>GENOME REANNOTATION</scope>
    <source>
        <strain evidence="10 11">Georgia GA2</strain>
    </source>
</reference>
<dbReference type="GO" id="GO:0030425">
    <property type="term" value="C:dendrite"/>
    <property type="evidence" value="ECO:0000318"/>
    <property type="project" value="GO_Central"/>
</dbReference>
<dbReference type="GO" id="GO:0043025">
    <property type="term" value="C:neuronal cell body"/>
    <property type="evidence" value="ECO:0000318"/>
    <property type="project" value="GO_Central"/>
</dbReference>
<feature type="transmembrane region" description="Helical" evidence="8">
    <location>
        <begin position="67"/>
        <end position="90"/>
    </location>
</feature>
<feature type="transmembrane region" description="Helical" evidence="8">
    <location>
        <begin position="153"/>
        <end position="172"/>
    </location>
</feature>
<dbReference type="GO" id="GO:0007165">
    <property type="term" value="P:signal transduction"/>
    <property type="evidence" value="ECO:0007669"/>
    <property type="project" value="UniProtKB-KW"/>
</dbReference>
<evidence type="ECO:0000256" key="6">
    <source>
        <dbReference type="ARBA" id="ARBA00023170"/>
    </source>
</evidence>
<keyword evidence="2 8" id="KW-1003">Cell membrane</keyword>
<dbReference type="InParanoid" id="B8PUM4"/>
<keyword evidence="3 8" id="KW-0812">Transmembrane</keyword>
<dbReference type="PANTHER" id="PTHR21143">
    <property type="entry name" value="INVERTEBRATE GUSTATORY RECEPTOR"/>
    <property type="match status" value="1"/>
</dbReference>
<evidence type="ECO:0000256" key="4">
    <source>
        <dbReference type="ARBA" id="ARBA00022989"/>
    </source>
</evidence>
<dbReference type="InterPro" id="IPR013604">
    <property type="entry name" value="7TM_chemorcpt"/>
</dbReference>
<evidence type="ECO:0000256" key="5">
    <source>
        <dbReference type="ARBA" id="ARBA00023136"/>
    </source>
</evidence>
<dbReference type="GO" id="GO:0008049">
    <property type="term" value="P:male courtship behavior"/>
    <property type="evidence" value="ECO:0000318"/>
    <property type="project" value="GO_Central"/>
</dbReference>
<evidence type="ECO:0000256" key="1">
    <source>
        <dbReference type="ARBA" id="ARBA00004651"/>
    </source>
</evidence>
<evidence type="ECO:0000313" key="10">
    <source>
        <dbReference type="EMBL" id="EFA05787.1"/>
    </source>
</evidence>
<comment type="subcellular location">
    <subcellularLocation>
        <location evidence="1 8">Cell membrane</location>
        <topology evidence="1 8">Multi-pass membrane protein</topology>
    </subcellularLocation>
</comment>
<reference evidence="10" key="4">
    <citation type="submission" date="2014-11" db="EMBL/GenBank/DDBJ databases">
        <title>Tools and pipelines for BioNano data: molecule assembly pipeline and FASTA super scaffolding tool.</title>
        <authorList>
            <person name="Shelton J.M."/>
            <person name="Herndon N."/>
            <person name="Coleman C."/>
            <person name="Lu N."/>
            <person name="Brown S.J."/>
        </authorList>
    </citation>
    <scope>NUCLEOTIDE SEQUENCE</scope>
    <source>
        <strain evidence="10">Georgia GA2</strain>
    </source>
</reference>
<evidence type="ECO:0000256" key="3">
    <source>
        <dbReference type="ARBA" id="ARBA00022692"/>
    </source>
</evidence>
<dbReference type="Proteomes" id="UP000007266">
    <property type="component" value="Linkage group 6"/>
</dbReference>
<dbReference type="EMBL" id="KQ971345">
    <property type="protein sequence ID" value="EFA05787.1"/>
    <property type="molecule type" value="Genomic_DNA"/>
</dbReference>
<feature type="transmembrane region" description="Helical" evidence="8">
    <location>
        <begin position="206"/>
        <end position="226"/>
    </location>
</feature>
<feature type="transmembrane region" description="Helical" evidence="8">
    <location>
        <begin position="110"/>
        <end position="133"/>
    </location>
</feature>
<dbReference type="GO" id="GO:0050909">
    <property type="term" value="P:sensory perception of taste"/>
    <property type="evidence" value="ECO:0007669"/>
    <property type="project" value="InterPro"/>
</dbReference>
<organism evidence="9">
    <name type="scientific">Tribolium castaneum</name>
    <name type="common">Red flour beetle</name>
    <dbReference type="NCBI Taxonomy" id="7070"/>
    <lineage>
        <taxon>Eukaryota</taxon>
        <taxon>Metazoa</taxon>
        <taxon>Ecdysozoa</taxon>
        <taxon>Arthropoda</taxon>
        <taxon>Hexapoda</taxon>
        <taxon>Insecta</taxon>
        <taxon>Pterygota</taxon>
        <taxon>Neoptera</taxon>
        <taxon>Endopterygota</taxon>
        <taxon>Coleoptera</taxon>
        <taxon>Polyphaga</taxon>
        <taxon>Cucujiformia</taxon>
        <taxon>Tenebrionidae</taxon>
        <taxon>Tenebrionidae incertae sedis</taxon>
        <taxon>Tribolium</taxon>
    </lineage>
</organism>
<proteinExistence type="inferred from homology"/>
<evidence type="ECO:0000256" key="2">
    <source>
        <dbReference type="ARBA" id="ARBA00022475"/>
    </source>
</evidence>
<accession>B8PUM4</accession>
<keyword evidence="5 8" id="KW-0472">Membrane</keyword>
<evidence type="ECO:0000256" key="7">
    <source>
        <dbReference type="ARBA" id="ARBA00023224"/>
    </source>
</evidence>
<feature type="transmembrane region" description="Helical" evidence="8">
    <location>
        <begin position="36"/>
        <end position="55"/>
    </location>
</feature>
<dbReference type="HOGENOM" id="CLU_060014_0_0_1"/>
<sequence>MFRHWFVTKHTHVVKVGEILAVIPNFSKNIQLQKSYSLFLVLTITLSLLITHYSRIHYYQNFVPIKLINTVLYESAVYAFLLVSITNATFLKKKQWCILLEFLKDMERTYVWTFILAQIIFIVCCGYVTAVWLKLEGIDYLKENTLGTVLFYYKFYVSCVIVVSTKVVALNYQRLGQTLKSCKKDVKMLENRVVFLKDIVDNFNKIFGWPLIFLMIVTGVAVVDFLDDIFKNSYDYSQEHYLGIVTATLLTVLLILIPRFAIVLSCHQVYVNARDVLKVAYNLRRCSVGQEWKQMDCFIKTVVHHLPHITAADFFQIDKTMIFHMLGTVSTYLIVVVQFNANSSV</sequence>
<dbReference type="GO" id="GO:0030424">
    <property type="term" value="C:axon"/>
    <property type="evidence" value="ECO:0000318"/>
    <property type="project" value="GO_Central"/>
</dbReference>